<accession>A0A7D6BVE0</accession>
<comment type="subunit">
    <text evidence="7">Contains catalytic and regulatory chains.</text>
</comment>
<dbReference type="GO" id="GO:0006221">
    <property type="term" value="P:pyrimidine nucleotide biosynthetic process"/>
    <property type="evidence" value="ECO:0007669"/>
    <property type="project" value="UniProtKB-UniRule"/>
</dbReference>
<evidence type="ECO:0000256" key="4">
    <source>
        <dbReference type="ARBA" id="ARBA00022723"/>
    </source>
</evidence>
<evidence type="ECO:0000256" key="7">
    <source>
        <dbReference type="HAMAP-Rule" id="MF_00002"/>
    </source>
</evidence>
<proteinExistence type="inferred from homology"/>
<comment type="cofactor">
    <cofactor evidence="7">
        <name>Zn(2+)</name>
        <dbReference type="ChEBI" id="CHEBI:29105"/>
    </cofactor>
    <text evidence="7">Binds 1 zinc ion per subunit.</text>
</comment>
<evidence type="ECO:0000256" key="2">
    <source>
        <dbReference type="ARBA" id="ARBA00010498"/>
    </source>
</evidence>
<keyword evidence="4 7" id="KW-0479">Metal-binding</keyword>
<dbReference type="Proteomes" id="UP000510821">
    <property type="component" value="Chromosome"/>
</dbReference>
<comment type="function">
    <text evidence="1 7">Involved in allosteric regulation of aspartate carbamoyltransferase.</text>
</comment>
<evidence type="ECO:0000313" key="11">
    <source>
        <dbReference type="Proteomes" id="UP000510821"/>
    </source>
</evidence>
<reference evidence="11" key="1">
    <citation type="submission" date="2020-07" db="EMBL/GenBank/DDBJ databases">
        <title>Metabolic diversity and evolutionary history of the archaeal phylum ###Micrarchaeota### uncovered from a freshwater lake metagenome.</title>
        <authorList>
            <person name="Kadnikov V.V."/>
            <person name="Savvichev A.S."/>
            <person name="Mardanov A.V."/>
            <person name="Beletsky A.V."/>
            <person name="Chupakov A.V."/>
            <person name="Kokryatskaya N.M."/>
            <person name="Pimenov N.V."/>
            <person name="Ravin N.V."/>
        </authorList>
    </citation>
    <scope>NUCLEOTIDE SEQUENCE [LARGE SCALE GENOMIC DNA]</scope>
</reference>
<keyword evidence="10" id="KW-0808">Transferase</keyword>
<dbReference type="HAMAP" id="MF_00002">
    <property type="entry name" value="Asp_carb_tr_reg"/>
    <property type="match status" value="1"/>
</dbReference>
<dbReference type="NCBIfam" id="TIGR00240">
    <property type="entry name" value="ATCase_reg"/>
    <property type="match status" value="1"/>
</dbReference>
<evidence type="ECO:0000256" key="6">
    <source>
        <dbReference type="ARBA" id="ARBA00022975"/>
    </source>
</evidence>
<evidence type="ECO:0000259" key="8">
    <source>
        <dbReference type="Pfam" id="PF01948"/>
    </source>
</evidence>
<feature type="domain" description="Aspartate carbamoyltransferase regulatory subunit C-terminal" evidence="9">
    <location>
        <begin position="102"/>
        <end position="145"/>
    </location>
</feature>
<dbReference type="Gene3D" id="2.30.30.20">
    <property type="entry name" value="Aspartate carbamoyltransferase regulatory subunit, C-terminal domain"/>
    <property type="match status" value="1"/>
</dbReference>
<dbReference type="GO" id="GO:0009347">
    <property type="term" value="C:aspartate carbamoyltransferase complex"/>
    <property type="evidence" value="ECO:0007669"/>
    <property type="project" value="InterPro"/>
</dbReference>
<keyword evidence="5 7" id="KW-0862">Zinc</keyword>
<feature type="binding site" evidence="7">
    <location>
        <position position="111"/>
    </location>
    <ligand>
        <name>Zn(2+)</name>
        <dbReference type="ChEBI" id="CHEBI:29105"/>
    </ligand>
</feature>
<name>A0A7D6BVE0_FERL1</name>
<sequence>MPLVVEKIENGTVIDHIPAGLGLKVLEILKIDRTYGARVALMMNVPSKKIGKKDIVKVEGKQLDEKAVNRIALVAPNATLNIIRKANVVEKKVVQLPKELLGVSKCPNPQCITNLEPIETIFRMENSKSSKYRCGFCEMAFEANELLL</sequence>
<dbReference type="InterPro" id="IPR020542">
    <property type="entry name" value="Asp_carbamoyltrfase_reg_C"/>
</dbReference>
<dbReference type="PANTHER" id="PTHR35805:SF1">
    <property type="entry name" value="ASPARTATE CARBAMOYLTRANSFERASE REGULATORY CHAIN"/>
    <property type="match status" value="1"/>
</dbReference>
<feature type="binding site" evidence="7">
    <location>
        <position position="137"/>
    </location>
    <ligand>
        <name>Zn(2+)</name>
        <dbReference type="ChEBI" id="CHEBI:29105"/>
    </ligand>
</feature>
<dbReference type="Pfam" id="PF01948">
    <property type="entry name" value="PyrI"/>
    <property type="match status" value="1"/>
</dbReference>
<dbReference type="GO" id="GO:0016740">
    <property type="term" value="F:transferase activity"/>
    <property type="evidence" value="ECO:0007669"/>
    <property type="project" value="UniProtKB-KW"/>
</dbReference>
<dbReference type="GO" id="GO:0006207">
    <property type="term" value="P:'de novo' pyrimidine nucleobase biosynthetic process"/>
    <property type="evidence" value="ECO:0007669"/>
    <property type="project" value="InterPro"/>
</dbReference>
<dbReference type="SUPFAM" id="SSF57825">
    <property type="entry name" value="Aspartate carbamoyltransferase, Regulatory-chain, C-terminal domain"/>
    <property type="match status" value="1"/>
</dbReference>
<evidence type="ECO:0000256" key="5">
    <source>
        <dbReference type="ARBA" id="ARBA00022833"/>
    </source>
</evidence>
<dbReference type="Gene3D" id="3.30.70.140">
    <property type="entry name" value="Aspartate carbamoyltransferase regulatory subunit, N-terminal domain"/>
    <property type="match status" value="1"/>
</dbReference>
<dbReference type="SUPFAM" id="SSF54893">
    <property type="entry name" value="Aspartate carbamoyltransferase, Regulatory-chain, N-terminal domain"/>
    <property type="match status" value="1"/>
</dbReference>
<feature type="domain" description="Aspartate carbamoyltransferase regulatory subunit N-terminal" evidence="8">
    <location>
        <begin position="4"/>
        <end position="94"/>
    </location>
</feature>
<dbReference type="GO" id="GO:0046872">
    <property type="term" value="F:metal ion binding"/>
    <property type="evidence" value="ECO:0007669"/>
    <property type="project" value="UniProtKB-KW"/>
</dbReference>
<feature type="binding site" evidence="7">
    <location>
        <position position="106"/>
    </location>
    <ligand>
        <name>Zn(2+)</name>
        <dbReference type="ChEBI" id="CHEBI:29105"/>
    </ligand>
</feature>
<organism evidence="10 11">
    <name type="scientific">Fermentimicrarchaeum limneticum</name>
    <dbReference type="NCBI Taxonomy" id="2795018"/>
    <lineage>
        <taxon>Archaea</taxon>
        <taxon>Candidatus Micrarchaeota</taxon>
        <taxon>Candidatus Fermentimicrarchaeales</taxon>
        <taxon>Candidatus Fermentimicrarchaeaceae</taxon>
        <taxon>Candidatus Fermentimicrarchaeum</taxon>
    </lineage>
</organism>
<gene>
    <name evidence="7" type="primary">pyrI</name>
    <name evidence="10" type="ORF">Sv326_1049</name>
</gene>
<dbReference type="EMBL" id="CP058998">
    <property type="protein sequence ID" value="QLJ53224.1"/>
    <property type="molecule type" value="Genomic_DNA"/>
</dbReference>
<evidence type="ECO:0000256" key="3">
    <source>
        <dbReference type="ARBA" id="ARBA00021764"/>
    </source>
</evidence>
<feature type="binding site" evidence="7">
    <location>
        <position position="134"/>
    </location>
    <ligand>
        <name>Zn(2+)</name>
        <dbReference type="ChEBI" id="CHEBI:29105"/>
    </ligand>
</feature>
<dbReference type="InterPro" id="IPR036792">
    <property type="entry name" value="Asp_carbatrfase_reg_C_sf"/>
</dbReference>
<dbReference type="AlphaFoldDB" id="A0A7D6BVE0"/>
<comment type="similarity">
    <text evidence="2 7">Belongs to the PyrI family.</text>
</comment>
<dbReference type="Pfam" id="PF02748">
    <property type="entry name" value="PyrI_C"/>
    <property type="match status" value="1"/>
</dbReference>
<evidence type="ECO:0000256" key="1">
    <source>
        <dbReference type="ARBA" id="ARBA00002565"/>
    </source>
</evidence>
<protein>
    <recommendedName>
        <fullName evidence="3 7">Aspartate carbamoyltransferase regulatory chain</fullName>
    </recommendedName>
</protein>
<dbReference type="InterPro" id="IPR020545">
    <property type="entry name" value="Asp_carbamoyltransf_reg_N"/>
</dbReference>
<evidence type="ECO:0000259" key="9">
    <source>
        <dbReference type="Pfam" id="PF02748"/>
    </source>
</evidence>
<evidence type="ECO:0000313" key="10">
    <source>
        <dbReference type="EMBL" id="QLJ53224.1"/>
    </source>
</evidence>
<keyword evidence="6 7" id="KW-0665">Pyrimidine biosynthesis</keyword>
<dbReference type="InterPro" id="IPR036793">
    <property type="entry name" value="Asp_carbatrfase_reg_N_sf"/>
</dbReference>
<dbReference type="PANTHER" id="PTHR35805">
    <property type="entry name" value="ASPARTATE CARBAMOYLTRANSFERASE REGULATORY CHAIN"/>
    <property type="match status" value="1"/>
</dbReference>
<dbReference type="InterPro" id="IPR002801">
    <property type="entry name" value="Asp_carbamoylTrfase_reg"/>
</dbReference>
<dbReference type="KEGG" id="flt:Sv326_1049"/>